<dbReference type="SMART" id="SM01005">
    <property type="entry name" value="Ala_racemase_C"/>
    <property type="match status" value="1"/>
</dbReference>
<dbReference type="InterPro" id="IPR029066">
    <property type="entry name" value="PLP-binding_barrel"/>
</dbReference>
<dbReference type="SUPFAM" id="SSF51419">
    <property type="entry name" value="PLP-binding barrel"/>
    <property type="match status" value="1"/>
</dbReference>
<dbReference type="Gene3D" id="3.20.20.10">
    <property type="entry name" value="Alanine racemase"/>
    <property type="match status" value="1"/>
</dbReference>
<dbReference type="GO" id="GO:0005524">
    <property type="term" value="F:ATP binding"/>
    <property type="evidence" value="ECO:0007669"/>
    <property type="project" value="InterPro"/>
</dbReference>
<dbReference type="SUPFAM" id="SSF50621">
    <property type="entry name" value="Alanine racemase C-terminal domain-like"/>
    <property type="match status" value="1"/>
</dbReference>
<dbReference type="PANTHER" id="PTHR30511">
    <property type="entry name" value="ALANINE RACEMASE"/>
    <property type="match status" value="1"/>
</dbReference>
<dbReference type="HAMAP" id="MF_01201">
    <property type="entry name" value="Ala_racemase"/>
    <property type="match status" value="1"/>
</dbReference>
<gene>
    <name evidence="5" type="ORF">SDC9_15749</name>
</gene>
<dbReference type="NCBIfam" id="TIGR00492">
    <property type="entry name" value="alr"/>
    <property type="match status" value="1"/>
</dbReference>
<dbReference type="InterPro" id="IPR009006">
    <property type="entry name" value="Ala_racemase/Decarboxylase_C"/>
</dbReference>
<dbReference type="CDD" id="cd00430">
    <property type="entry name" value="PLPDE_III_AR"/>
    <property type="match status" value="1"/>
</dbReference>
<dbReference type="SUPFAM" id="SSF63418">
    <property type="entry name" value="MurE/MurF N-terminal domain"/>
    <property type="match status" value="1"/>
</dbReference>
<keyword evidence="3 5" id="KW-0413">Isomerase</keyword>
<proteinExistence type="inferred from homology"/>
<accession>A0A644TSM3</accession>
<sequence length="830" mass="95254">MSMNFTLSYFLERINSKIFGIKREDFIVKNLLFDSRKLNIIDGTVFFAIKTLSDNGQKYIAELYFSGVRVFVTENLPQEYEKYEDATFVLVENTIAAMQEFALLKREFLKTPIIAITGSNGKTIVKEWIVQLIGNDLKVCHSPRSYNSQIGVALSLWNLTKDDNLGVIEAGISNKGEMQTLERMIKPQIGVFTNIGDAHQIYFKSIEEKIEEKLILFKDSKTIIYCMDNIQVHNIIQNKLNGSNKEILTWGKNENAVLRILKVEKQKSNSIIHYIYRGKESFFTIPFTDKASIENAINAFATCLTINIDLETLKNRTTSLQSLEMRLEIKEGINQNLIINDSYSSDLMSLSLALDFLNQQKDFSQKTAILSDITQSYNLKEELYKEINRLLIDRKINTLVGIGEDFIKYKSLLTINNRVFSTTQDFLKEFSLKDFNNQIILIKGARSFEFERISRLFEKKTHQTVLEINLSSLAHNVNYFKKKLKENVKLMAMVKAHSYGSGSYEIAKSLSKQHTDYLAVAFADEGVELRHNDIKLPIMVMSAQSKDLNKLLHYNLEPEIYSLSILKEFIDQKHQYEIIGNTQQLNIHIKLDTGMHRLGMEEKDIDPLIILLKANPSIRIKSTFSHLAGADNHLFDDFTKRQINTFETLSQQIIKAFPYKILRHIANSAAINRFPEAQFDMVRLGIGMYGIGDSAAQEQELEYVHSLKTHLILKREIKENETVGYSRAFVAKKKMTIGVIPIGYADGLSRQRGNGRGKVWINGNLVPIIGNVCMDMCILDLSEVDCKEDDMVIIFSKEYPIWNIANELNTIPYEILSTISQRVKRVFYQE</sequence>
<dbReference type="GO" id="GO:0005829">
    <property type="term" value="C:cytosol"/>
    <property type="evidence" value="ECO:0007669"/>
    <property type="project" value="TreeGrafter"/>
</dbReference>
<dbReference type="AlphaFoldDB" id="A0A644TSM3"/>
<organism evidence="5">
    <name type="scientific">bioreactor metagenome</name>
    <dbReference type="NCBI Taxonomy" id="1076179"/>
    <lineage>
        <taxon>unclassified sequences</taxon>
        <taxon>metagenomes</taxon>
        <taxon>ecological metagenomes</taxon>
    </lineage>
</organism>
<dbReference type="InterPro" id="IPR036565">
    <property type="entry name" value="Mur-like_cat_sf"/>
</dbReference>
<comment type="cofactor">
    <cofactor evidence="1">
        <name>pyridoxal 5'-phosphate</name>
        <dbReference type="ChEBI" id="CHEBI:597326"/>
    </cofactor>
</comment>
<evidence type="ECO:0000256" key="3">
    <source>
        <dbReference type="ARBA" id="ARBA00023235"/>
    </source>
</evidence>
<dbReference type="Gene3D" id="3.40.1190.10">
    <property type="entry name" value="Mur-like, catalytic domain"/>
    <property type="match status" value="1"/>
</dbReference>
<reference evidence="5" key="1">
    <citation type="submission" date="2019-08" db="EMBL/GenBank/DDBJ databases">
        <authorList>
            <person name="Kucharzyk K."/>
            <person name="Murdoch R.W."/>
            <person name="Higgins S."/>
            <person name="Loffler F."/>
        </authorList>
    </citation>
    <scope>NUCLEOTIDE SEQUENCE</scope>
</reference>
<dbReference type="InterPro" id="IPR013221">
    <property type="entry name" value="Mur_ligase_cen"/>
</dbReference>
<dbReference type="SUPFAM" id="SSF53623">
    <property type="entry name" value="MurD-like peptide ligases, catalytic domain"/>
    <property type="match status" value="1"/>
</dbReference>
<dbReference type="InterPro" id="IPR035911">
    <property type="entry name" value="MurE/MurF_N"/>
</dbReference>
<dbReference type="InterPro" id="IPR011079">
    <property type="entry name" value="Ala_racemase_C"/>
</dbReference>
<dbReference type="EMBL" id="VSSQ01000050">
    <property type="protein sequence ID" value="MPL69998.1"/>
    <property type="molecule type" value="Genomic_DNA"/>
</dbReference>
<evidence type="ECO:0000256" key="2">
    <source>
        <dbReference type="ARBA" id="ARBA00022898"/>
    </source>
</evidence>
<dbReference type="GO" id="GO:0016881">
    <property type="term" value="F:acid-amino acid ligase activity"/>
    <property type="evidence" value="ECO:0007669"/>
    <property type="project" value="InterPro"/>
</dbReference>
<comment type="caution">
    <text evidence="5">The sequence shown here is derived from an EMBL/GenBank/DDBJ whole genome shotgun (WGS) entry which is preliminary data.</text>
</comment>
<dbReference type="Pfam" id="PF01168">
    <property type="entry name" value="Ala_racemase_N"/>
    <property type="match status" value="1"/>
</dbReference>
<name>A0A644TSM3_9ZZZZ</name>
<evidence type="ECO:0000259" key="4">
    <source>
        <dbReference type="SMART" id="SM01005"/>
    </source>
</evidence>
<feature type="domain" description="Alanine racemase C-terminal" evidence="4">
    <location>
        <begin position="704"/>
        <end position="828"/>
    </location>
</feature>
<dbReference type="GO" id="GO:0030632">
    <property type="term" value="P:D-alanine biosynthetic process"/>
    <property type="evidence" value="ECO:0007669"/>
    <property type="project" value="TreeGrafter"/>
</dbReference>
<evidence type="ECO:0000313" key="5">
    <source>
        <dbReference type="EMBL" id="MPL69998.1"/>
    </source>
</evidence>
<dbReference type="PANTHER" id="PTHR30511:SF0">
    <property type="entry name" value="ALANINE RACEMASE, CATABOLIC-RELATED"/>
    <property type="match status" value="1"/>
</dbReference>
<protein>
    <submittedName>
        <fullName evidence="5">Alanine racemase</fullName>
        <ecNumber evidence="5">5.1.1.1</ecNumber>
    </submittedName>
</protein>
<dbReference type="Gene3D" id="3.40.1390.10">
    <property type="entry name" value="MurE/MurF, N-terminal domain"/>
    <property type="match status" value="1"/>
</dbReference>
<dbReference type="Pfam" id="PF08245">
    <property type="entry name" value="Mur_ligase_M"/>
    <property type="match status" value="1"/>
</dbReference>
<dbReference type="InterPro" id="IPR000821">
    <property type="entry name" value="Ala_racemase"/>
</dbReference>
<dbReference type="SUPFAM" id="SSF53244">
    <property type="entry name" value="MurD-like peptide ligases, peptide-binding domain"/>
    <property type="match status" value="1"/>
</dbReference>
<keyword evidence="2" id="KW-0663">Pyridoxal phosphate</keyword>
<dbReference type="InterPro" id="IPR001608">
    <property type="entry name" value="Ala_racemase_N"/>
</dbReference>
<dbReference type="Pfam" id="PF00842">
    <property type="entry name" value="Ala_racemase_C"/>
    <property type="match status" value="1"/>
</dbReference>
<dbReference type="NCBIfam" id="NF008897">
    <property type="entry name" value="PRK11930.1"/>
    <property type="match status" value="1"/>
</dbReference>
<dbReference type="Gene3D" id="2.40.37.10">
    <property type="entry name" value="Lyase, Ornithine Decarboxylase, Chain A, domain 1"/>
    <property type="match status" value="1"/>
</dbReference>
<dbReference type="Gene3D" id="3.90.190.20">
    <property type="entry name" value="Mur ligase, C-terminal domain"/>
    <property type="match status" value="1"/>
</dbReference>
<dbReference type="GO" id="GO:0008784">
    <property type="term" value="F:alanine racemase activity"/>
    <property type="evidence" value="ECO:0007669"/>
    <property type="project" value="UniProtKB-EC"/>
</dbReference>
<dbReference type="FunFam" id="3.20.20.10:FF:000002">
    <property type="entry name" value="Alanine racemase"/>
    <property type="match status" value="1"/>
</dbReference>
<dbReference type="InterPro" id="IPR036615">
    <property type="entry name" value="Mur_ligase_C_dom_sf"/>
</dbReference>
<dbReference type="EC" id="5.1.1.1" evidence="5"/>
<dbReference type="GO" id="GO:0030170">
    <property type="term" value="F:pyridoxal phosphate binding"/>
    <property type="evidence" value="ECO:0007669"/>
    <property type="project" value="TreeGrafter"/>
</dbReference>
<evidence type="ECO:0000256" key="1">
    <source>
        <dbReference type="ARBA" id="ARBA00001933"/>
    </source>
</evidence>
<dbReference type="PRINTS" id="PR00992">
    <property type="entry name" value="ALARACEMASE"/>
</dbReference>